<reference evidence="1 2" key="1">
    <citation type="submission" date="2016-10" db="EMBL/GenBank/DDBJ databases">
        <authorList>
            <person name="Varghese N."/>
            <person name="Submissions S."/>
        </authorList>
    </citation>
    <scope>NUCLEOTIDE SEQUENCE [LARGE SCALE GENOMIC DNA]</scope>
    <source>
        <strain evidence="1 2">BS2775</strain>
    </source>
</reference>
<evidence type="ECO:0000313" key="1">
    <source>
        <dbReference type="EMBL" id="SDT91337.1"/>
    </source>
</evidence>
<dbReference type="Proteomes" id="UP000183653">
    <property type="component" value="Chromosome I"/>
</dbReference>
<dbReference type="EMBL" id="LT629782">
    <property type="protein sequence ID" value="SDT91337.1"/>
    <property type="molecule type" value="Genomic_DNA"/>
</dbReference>
<proteinExistence type="predicted"/>
<accession>A0A1H2E8B0</accession>
<dbReference type="RefSeq" id="WP_057722400.1">
    <property type="nucleotide sequence ID" value="NZ_JYLM01000002.1"/>
</dbReference>
<sequence>MNLKPKVKNTSWEVKCQDAADGTGDLIIPLTDDLLSTIKLASGDRLDLEVKPNGTIILTPVRA</sequence>
<name>A0A1H2E8B0_9PSED</name>
<dbReference type="AlphaFoldDB" id="A0A1H2E8B0"/>
<keyword evidence="2" id="KW-1185">Reference proteome</keyword>
<organism evidence="1 2">
    <name type="scientific">Pseudomonas orientalis</name>
    <dbReference type="NCBI Taxonomy" id="76758"/>
    <lineage>
        <taxon>Bacteria</taxon>
        <taxon>Pseudomonadati</taxon>
        <taxon>Pseudomonadota</taxon>
        <taxon>Gammaproteobacteria</taxon>
        <taxon>Pseudomonadales</taxon>
        <taxon>Pseudomonadaceae</taxon>
        <taxon>Pseudomonas</taxon>
    </lineage>
</organism>
<evidence type="ECO:0000313" key="2">
    <source>
        <dbReference type="Proteomes" id="UP000183653"/>
    </source>
</evidence>
<gene>
    <name evidence="1" type="ORF">SAMN04490197_0814</name>
</gene>
<dbReference type="OrthoDB" id="6938975at2"/>
<protein>
    <recommendedName>
        <fullName evidence="3">AbrB/MazE/SpoVT family DNA-binding domain-containing protein</fullName>
    </recommendedName>
</protein>
<evidence type="ECO:0008006" key="3">
    <source>
        <dbReference type="Google" id="ProtNLM"/>
    </source>
</evidence>